<evidence type="ECO:0000313" key="3">
    <source>
        <dbReference type="EMBL" id="SOE51776.1"/>
    </source>
</evidence>
<accession>A0A1C3JY18</accession>
<evidence type="ECO:0000313" key="4">
    <source>
        <dbReference type="Proteomes" id="UP000078558"/>
    </source>
</evidence>
<reference evidence="2 4" key="1">
    <citation type="submission" date="2016-06" db="EMBL/GenBank/DDBJ databases">
        <authorList>
            <person name="Kjaerup R.B."/>
            <person name="Dalgaard T.S."/>
            <person name="Juul-Madsen H.R."/>
        </authorList>
    </citation>
    <scope>NUCLEOTIDE SEQUENCE [LARGE SCALE GENOMIC DNA]</scope>
    <source>
        <strain evidence="2">Orrdi1</strain>
    </source>
</reference>
<dbReference type="Proteomes" id="UP000078558">
    <property type="component" value="Chromosome I"/>
</dbReference>
<evidence type="ECO:0000259" key="1">
    <source>
        <dbReference type="Pfam" id="PF03476"/>
    </source>
</evidence>
<evidence type="ECO:0000313" key="2">
    <source>
        <dbReference type="EMBL" id="SBT24057.1"/>
    </source>
</evidence>
<feature type="domain" description="Molybdenum cofactor sulfurase middle" evidence="1">
    <location>
        <begin position="15"/>
        <end position="109"/>
    </location>
</feature>
<dbReference type="OrthoDB" id="581532at2"/>
<keyword evidence="4" id="KW-1185">Reference proteome</keyword>
<gene>
    <name evidence="2" type="ORF">ODI_03476</name>
    <name evidence="3" type="ORF">ODI_R3678</name>
</gene>
<sequence length="128" mass="13406">MTSASLQPVAACGPVAAADAAYDRRWLVVDASGTWLTAQAAPALSGVTPSMKLGYLVLRAPGMLRLDIPLDVIEDDDSVRRVARVADQDVDVVDEGDLAAAWFSNVAGQPCRLVKLHPDAAPVAWPAG</sequence>
<protein>
    <submittedName>
        <fullName evidence="2">Ortholog of Bordetella pertussis (BX470248) BP3468</fullName>
    </submittedName>
</protein>
<dbReference type="EMBL" id="FLRC01000005">
    <property type="protein sequence ID" value="SBT24057.1"/>
    <property type="molecule type" value="Genomic_DNA"/>
</dbReference>
<organism evidence="2 4">
    <name type="scientific">Orrella dioscoreae</name>
    <dbReference type="NCBI Taxonomy" id="1851544"/>
    <lineage>
        <taxon>Bacteria</taxon>
        <taxon>Pseudomonadati</taxon>
        <taxon>Pseudomonadota</taxon>
        <taxon>Betaproteobacteria</taxon>
        <taxon>Burkholderiales</taxon>
        <taxon>Alcaligenaceae</taxon>
        <taxon>Orrella</taxon>
    </lineage>
</organism>
<dbReference type="Pfam" id="PF03476">
    <property type="entry name" value="MOSC_N"/>
    <property type="match status" value="1"/>
</dbReference>
<dbReference type="KEGG" id="odi:ODI_R3678"/>
<name>A0A1C3JY18_9BURK</name>
<dbReference type="SUPFAM" id="SSF141673">
    <property type="entry name" value="MOSC N-terminal domain-like"/>
    <property type="match status" value="1"/>
</dbReference>
<proteinExistence type="predicted"/>
<dbReference type="RefSeq" id="WP_067749852.1">
    <property type="nucleotide sequence ID" value="NZ_LT907988.1"/>
</dbReference>
<dbReference type="EMBL" id="LT907988">
    <property type="protein sequence ID" value="SOE51776.1"/>
    <property type="molecule type" value="Genomic_DNA"/>
</dbReference>
<dbReference type="InterPro" id="IPR005303">
    <property type="entry name" value="MOCOS_middle"/>
</dbReference>
<dbReference type="STRING" id="1851544.ODI_03476"/>
<reference evidence="3 4" key="2">
    <citation type="submission" date="2017-08" db="EMBL/GenBank/DDBJ databases">
        <authorList>
            <person name="de Groot N.N."/>
        </authorList>
    </citation>
    <scope>NUCLEOTIDE SEQUENCE [LARGE SCALE GENOMIC DNA]</scope>
    <source>
        <strain evidence="3">Orrdi1</strain>
    </source>
</reference>
<dbReference type="AlphaFoldDB" id="A0A1C3JY18"/>